<evidence type="ECO:0000256" key="2">
    <source>
        <dbReference type="PROSITE-ProRule" id="PRU00626"/>
    </source>
</evidence>
<accession>A0A0C4WJZ7</accession>
<dbReference type="SMART" id="SM01103">
    <property type="entry name" value="CRS1_YhbY"/>
    <property type="match status" value="1"/>
</dbReference>
<dbReference type="HOGENOM" id="CLU_095994_2_1_6"/>
<dbReference type="AlphaFoldDB" id="A0A0C4WJZ7"/>
<dbReference type="Gene3D" id="3.30.110.60">
    <property type="entry name" value="YhbY-like"/>
    <property type="match status" value="1"/>
</dbReference>
<dbReference type="PANTHER" id="PTHR40065">
    <property type="entry name" value="RNA-BINDING PROTEIN YHBY"/>
    <property type="match status" value="1"/>
</dbReference>
<dbReference type="InterPro" id="IPR017924">
    <property type="entry name" value="RNA-binding_YhbY"/>
</dbReference>
<keyword evidence="1 2" id="KW-0694">RNA-binding</keyword>
<dbReference type="RefSeq" id="WP_039802053.1">
    <property type="nucleotide sequence ID" value="NZ_CP010415.1"/>
</dbReference>
<reference evidence="4 5" key="1">
    <citation type="journal article" date="2015" name="PLoS ONE">
        <title>Azotobacter Genomes: The Genome of Azotobacter chroococcum NCIMB 8003 (ATCC 4412).</title>
        <authorList>
            <person name="Robson R.L."/>
            <person name="Jones R."/>
            <person name="Robson R.M."/>
            <person name="Schwartz A."/>
            <person name="Richardson T.H."/>
        </authorList>
    </citation>
    <scope>NUCLEOTIDE SEQUENCE [LARGE SCALE GENOMIC DNA]</scope>
    <source>
        <strain evidence="4 5">NCIMB 8003</strain>
    </source>
</reference>
<proteinExistence type="predicted"/>
<evidence type="ECO:0000313" key="5">
    <source>
        <dbReference type="Proteomes" id="UP000068210"/>
    </source>
</evidence>
<dbReference type="GO" id="GO:0003723">
    <property type="term" value="F:RNA binding"/>
    <property type="evidence" value="ECO:0007669"/>
    <property type="project" value="UniProtKB-UniRule"/>
</dbReference>
<evidence type="ECO:0000259" key="3">
    <source>
        <dbReference type="PROSITE" id="PS51295"/>
    </source>
</evidence>
<gene>
    <name evidence="4" type="ORF">Achr_7730</name>
</gene>
<organism evidence="4 5">
    <name type="scientific">Azotobacter chroococcum NCIMB 8003</name>
    <dbReference type="NCBI Taxonomy" id="1328314"/>
    <lineage>
        <taxon>Bacteria</taxon>
        <taxon>Pseudomonadati</taxon>
        <taxon>Pseudomonadota</taxon>
        <taxon>Gammaproteobacteria</taxon>
        <taxon>Pseudomonadales</taxon>
        <taxon>Pseudomonadaceae</taxon>
        <taxon>Azotobacter</taxon>
    </lineage>
</organism>
<dbReference type="NCBIfam" id="TIGR00253">
    <property type="entry name" value="RNA_bind_YhbY"/>
    <property type="match status" value="1"/>
</dbReference>
<dbReference type="Proteomes" id="UP000068210">
    <property type="component" value="Chromosome"/>
</dbReference>
<dbReference type="SUPFAM" id="SSF75471">
    <property type="entry name" value="YhbY-like"/>
    <property type="match status" value="1"/>
</dbReference>
<sequence length="104" mass="11520">MALTQEQKKHFKSIGHHLKPVLIVAENGATEGVLAELERALNDHELIKVKINLAERDDRQAVVAELCEASGSELAQVIGKVALLYRKNPKPNKNLSNISRFLQA</sequence>
<keyword evidence="5" id="KW-1185">Reference proteome</keyword>
<dbReference type="InterPro" id="IPR035920">
    <property type="entry name" value="YhbY-like_sf"/>
</dbReference>
<protein>
    <submittedName>
        <fullName evidence="4">RNA-binding protein, YhbY family</fullName>
    </submittedName>
</protein>
<dbReference type="STRING" id="1328314.Achr_7730"/>
<dbReference type="KEGG" id="acx:Achr_7730"/>
<dbReference type="PANTHER" id="PTHR40065:SF3">
    <property type="entry name" value="RNA-BINDING PROTEIN YHBY"/>
    <property type="match status" value="1"/>
</dbReference>
<feature type="domain" description="CRM" evidence="3">
    <location>
        <begin position="1"/>
        <end position="97"/>
    </location>
</feature>
<dbReference type="Pfam" id="PF01985">
    <property type="entry name" value="CRS1_YhbY"/>
    <property type="match status" value="1"/>
</dbReference>
<evidence type="ECO:0000256" key="1">
    <source>
        <dbReference type="ARBA" id="ARBA00022884"/>
    </source>
</evidence>
<dbReference type="EMBL" id="CP010415">
    <property type="protein sequence ID" value="AJE20271.1"/>
    <property type="molecule type" value="Genomic_DNA"/>
</dbReference>
<name>A0A0C4WJZ7_9GAMM</name>
<dbReference type="InterPro" id="IPR051925">
    <property type="entry name" value="RNA-binding_domain"/>
</dbReference>
<dbReference type="PROSITE" id="PS51295">
    <property type="entry name" value="CRM"/>
    <property type="match status" value="1"/>
</dbReference>
<dbReference type="InterPro" id="IPR001890">
    <property type="entry name" value="RNA-binding_CRM"/>
</dbReference>
<evidence type="ECO:0000313" key="4">
    <source>
        <dbReference type="EMBL" id="AJE20271.1"/>
    </source>
</evidence>